<dbReference type="KEGG" id="zal:AZF00_18550"/>
<organism evidence="5 6">
    <name type="scientific">Zhongshania aliphaticivorans</name>
    <dbReference type="NCBI Taxonomy" id="1470434"/>
    <lineage>
        <taxon>Bacteria</taxon>
        <taxon>Pseudomonadati</taxon>
        <taxon>Pseudomonadota</taxon>
        <taxon>Gammaproteobacteria</taxon>
        <taxon>Cellvibrionales</taxon>
        <taxon>Spongiibacteraceae</taxon>
        <taxon>Zhongshania</taxon>
    </lineage>
</organism>
<dbReference type="RefSeq" id="WP_062384724.1">
    <property type="nucleotide sequence ID" value="NZ_CP014544.1"/>
</dbReference>
<dbReference type="PROSITE" id="PS50975">
    <property type="entry name" value="ATP_GRASP"/>
    <property type="match status" value="1"/>
</dbReference>
<keyword evidence="2" id="KW-0547">Nucleotide-binding</keyword>
<dbReference type="GO" id="GO:0009432">
    <property type="term" value="P:SOS response"/>
    <property type="evidence" value="ECO:0007669"/>
    <property type="project" value="TreeGrafter"/>
</dbReference>
<dbReference type="Pfam" id="PF08443">
    <property type="entry name" value="RimK"/>
    <property type="match status" value="1"/>
</dbReference>
<reference evidence="5 6" key="1">
    <citation type="submission" date="2015-12" db="EMBL/GenBank/DDBJ databases">
        <authorList>
            <person name="Shamseldin A."/>
            <person name="Moawad H."/>
            <person name="Abd El-Rahim W.M."/>
            <person name="Sadowsky M.J."/>
        </authorList>
    </citation>
    <scope>NUCLEOTIDE SEQUENCE [LARGE SCALE GENOMIC DNA]</scope>
    <source>
        <strain evidence="5 6">SM2</strain>
    </source>
</reference>
<evidence type="ECO:0000313" key="6">
    <source>
        <dbReference type="Proteomes" id="UP000074119"/>
    </source>
</evidence>
<feature type="domain" description="ATP-grasp" evidence="4">
    <location>
        <begin position="75"/>
        <end position="255"/>
    </location>
</feature>
<dbReference type="STRING" id="1470434.AZF00_18550"/>
<dbReference type="GO" id="GO:0018169">
    <property type="term" value="F:ribosomal S6-glutamic acid ligase activity"/>
    <property type="evidence" value="ECO:0007669"/>
    <property type="project" value="TreeGrafter"/>
</dbReference>
<dbReference type="GO" id="GO:0046872">
    <property type="term" value="F:metal ion binding"/>
    <property type="evidence" value="ECO:0007669"/>
    <property type="project" value="InterPro"/>
</dbReference>
<dbReference type="InterPro" id="IPR011761">
    <property type="entry name" value="ATP-grasp"/>
</dbReference>
<evidence type="ECO:0000256" key="1">
    <source>
        <dbReference type="ARBA" id="ARBA00023211"/>
    </source>
</evidence>
<gene>
    <name evidence="5" type="ORF">AZF00_18550</name>
</gene>
<dbReference type="GO" id="GO:0005524">
    <property type="term" value="F:ATP binding"/>
    <property type="evidence" value="ECO:0007669"/>
    <property type="project" value="UniProtKB-UniRule"/>
</dbReference>
<name>A0A127MAD3_9GAMM</name>
<feature type="region of interest" description="Disordered" evidence="3">
    <location>
        <begin position="257"/>
        <end position="276"/>
    </location>
</feature>
<protein>
    <submittedName>
        <fullName evidence="5">Alpha-L-glutamate ligase</fullName>
    </submittedName>
</protein>
<sequence length="276" mass="31363">MAWISFDIFRTLGFSDTKQLKPEQIFKHRDEISSADWVLYPEYWQLNALIYGLKARVFPSQASYLLGHNKIEMTRAFEMVAPANTPHTEIRANTPSNAEELWELMLHPFVAKLPKASQGSGVWLIKDRADWRAYLEKTDVLYVQEYLPINRDIRVVIIGDTVVSAYWRLQSDQGFYNNVAKGGVIEQSAVPAQAVNLALHLAQTLDIDHAGFDIAMVGDHPYVFEFNRLFGNQGIEGGEQKIREAIIDYLLRKQEPTGPNFPKAPASGRKRLRSVA</sequence>
<dbReference type="SUPFAM" id="SSF56059">
    <property type="entry name" value="Glutathione synthetase ATP-binding domain-like"/>
    <property type="match status" value="1"/>
</dbReference>
<accession>A0A127MAD3</accession>
<evidence type="ECO:0000313" key="5">
    <source>
        <dbReference type="EMBL" id="AMO70180.1"/>
    </source>
</evidence>
<dbReference type="PANTHER" id="PTHR21621">
    <property type="entry name" value="RIBOSOMAL PROTEIN S6 MODIFICATION PROTEIN"/>
    <property type="match status" value="1"/>
</dbReference>
<dbReference type="EMBL" id="CP014544">
    <property type="protein sequence ID" value="AMO70180.1"/>
    <property type="molecule type" value="Genomic_DNA"/>
</dbReference>
<dbReference type="GO" id="GO:0005737">
    <property type="term" value="C:cytoplasm"/>
    <property type="evidence" value="ECO:0007669"/>
    <property type="project" value="TreeGrafter"/>
</dbReference>
<keyword evidence="1" id="KW-0464">Manganese</keyword>
<dbReference type="Gene3D" id="3.30.470.20">
    <property type="entry name" value="ATP-grasp fold, B domain"/>
    <property type="match status" value="1"/>
</dbReference>
<proteinExistence type="predicted"/>
<evidence type="ECO:0000259" key="4">
    <source>
        <dbReference type="PROSITE" id="PS50975"/>
    </source>
</evidence>
<dbReference type="PANTHER" id="PTHR21621:SF0">
    <property type="entry name" value="BETA-CITRYLGLUTAMATE SYNTHASE B-RELATED"/>
    <property type="match status" value="1"/>
</dbReference>
<dbReference type="InterPro" id="IPR013651">
    <property type="entry name" value="ATP-grasp_RimK-type"/>
</dbReference>
<keyword evidence="2" id="KW-0067">ATP-binding</keyword>
<evidence type="ECO:0000256" key="2">
    <source>
        <dbReference type="PROSITE-ProRule" id="PRU00409"/>
    </source>
</evidence>
<dbReference type="Proteomes" id="UP000074119">
    <property type="component" value="Chromosome"/>
</dbReference>
<dbReference type="AlphaFoldDB" id="A0A127MAD3"/>
<evidence type="ECO:0000256" key="3">
    <source>
        <dbReference type="SAM" id="MobiDB-lite"/>
    </source>
</evidence>
<keyword evidence="5" id="KW-0436">Ligase</keyword>